<keyword evidence="5" id="KW-1185">Reference proteome</keyword>
<dbReference type="InterPro" id="IPR051173">
    <property type="entry name" value="Ca_channel_alpha-2/delta"/>
</dbReference>
<feature type="region of interest" description="Disordered" evidence="2">
    <location>
        <begin position="102"/>
        <end position="125"/>
    </location>
</feature>
<gene>
    <name evidence="3" type="ORF">GHT09_002881</name>
    <name evidence="4" type="ORF">MONAX_5E046983</name>
</gene>
<dbReference type="EMBL" id="WJEC01007861">
    <property type="protein sequence ID" value="KAF7466089.1"/>
    <property type="molecule type" value="Genomic_DNA"/>
</dbReference>
<keyword evidence="1" id="KW-0106">Calcium</keyword>
<sequence>MSQQHDTSVPRCLHLLRALVPTQSDKLKDSQNRVSPLVFCSEDTWKKPVSQGIPCCLITPLCAKELMPLSFLSKLRTAMINRETGSFTMDVKAPLDKGVRSWRRSQDGQGGLEDLLRGPSKARSPRGTCLAKACTAAGTHAWLFGSCRVGWVSPSRSSSSSAGCLLLGPLKRVLFLTNDYFFTDISDTPFSLGVVLSQGHGEYVLLGNTSVEEGLHDLLHPDLTVANDWIYCITDIDPDHRKLSQLEAMVRFLTGEDPDLECDEELVREVLFDAVVTAPMEAYWTALALNISE</sequence>
<proteinExistence type="predicted"/>
<dbReference type="EMBL" id="CABDUW010000409">
    <property type="protein sequence ID" value="VTJ68075.1"/>
    <property type="molecule type" value="Genomic_DNA"/>
</dbReference>
<dbReference type="Proteomes" id="UP000335636">
    <property type="component" value="Unassembled WGS sequence"/>
</dbReference>
<organism evidence="4 5">
    <name type="scientific">Marmota monax</name>
    <name type="common">Woodchuck</name>
    <dbReference type="NCBI Taxonomy" id="9995"/>
    <lineage>
        <taxon>Eukaryota</taxon>
        <taxon>Metazoa</taxon>
        <taxon>Chordata</taxon>
        <taxon>Craniata</taxon>
        <taxon>Vertebrata</taxon>
        <taxon>Euteleostomi</taxon>
        <taxon>Mammalia</taxon>
        <taxon>Eutheria</taxon>
        <taxon>Euarchontoglires</taxon>
        <taxon>Glires</taxon>
        <taxon>Rodentia</taxon>
        <taxon>Sciuromorpha</taxon>
        <taxon>Sciuridae</taxon>
        <taxon>Xerinae</taxon>
        <taxon>Marmotini</taxon>
        <taxon>Marmota</taxon>
    </lineage>
</organism>
<keyword evidence="1" id="KW-0813">Transport</keyword>
<dbReference type="PANTHER" id="PTHR10166:SF59">
    <property type="entry name" value="VOLTAGE-DEPENDENT CALCIUM CHANNEL SUBUNIT ALPHA-2_DELTA-4"/>
    <property type="match status" value="1"/>
</dbReference>
<protein>
    <submittedName>
        <fullName evidence="4">Uncharacterized protein</fullName>
    </submittedName>
</protein>
<name>A0A5E4BFC1_MARMO</name>
<evidence type="ECO:0000256" key="1">
    <source>
        <dbReference type="ARBA" id="ARBA00022568"/>
    </source>
</evidence>
<evidence type="ECO:0000313" key="4">
    <source>
        <dbReference type="EMBL" id="VTJ68075.1"/>
    </source>
</evidence>
<evidence type="ECO:0000313" key="5">
    <source>
        <dbReference type="Proteomes" id="UP000335636"/>
    </source>
</evidence>
<dbReference type="PANTHER" id="PTHR10166">
    <property type="entry name" value="VOLTAGE-DEPENDENT CALCIUM CHANNEL SUBUNIT ALPHA-2/DELTA-RELATED"/>
    <property type="match status" value="1"/>
</dbReference>
<keyword evidence="1" id="KW-0109">Calcium transport</keyword>
<dbReference type="GO" id="GO:0005245">
    <property type="term" value="F:voltage-gated calcium channel activity"/>
    <property type="evidence" value="ECO:0007669"/>
    <property type="project" value="TreeGrafter"/>
</dbReference>
<evidence type="ECO:0000256" key="2">
    <source>
        <dbReference type="SAM" id="MobiDB-lite"/>
    </source>
</evidence>
<evidence type="ECO:0000313" key="3">
    <source>
        <dbReference type="EMBL" id="KAF7466089.1"/>
    </source>
</evidence>
<dbReference type="GO" id="GO:0005891">
    <property type="term" value="C:voltage-gated calcium channel complex"/>
    <property type="evidence" value="ECO:0007669"/>
    <property type="project" value="TreeGrafter"/>
</dbReference>
<dbReference type="Proteomes" id="UP000662637">
    <property type="component" value="Unassembled WGS sequence"/>
</dbReference>
<accession>A0A5E4BFC1</accession>
<reference evidence="3" key="2">
    <citation type="submission" date="2020-08" db="EMBL/GenBank/DDBJ databases">
        <authorList>
            <person name="Shumante A."/>
            <person name="Zimin A.V."/>
            <person name="Puiu D."/>
            <person name="Salzberg S.L."/>
        </authorList>
    </citation>
    <scope>NUCLEOTIDE SEQUENCE</scope>
    <source>
        <strain evidence="3">WC2-LM</strain>
        <tissue evidence="3">Liver</tissue>
    </source>
</reference>
<dbReference type="AlphaFoldDB" id="A0A5E4BFC1"/>
<reference evidence="4 5" key="1">
    <citation type="submission" date="2019-04" db="EMBL/GenBank/DDBJ databases">
        <authorList>
            <person name="Alioto T."/>
            <person name="Alioto T."/>
        </authorList>
    </citation>
    <scope>NUCLEOTIDE SEQUENCE [LARGE SCALE GENOMIC DNA]</scope>
</reference>
<keyword evidence="1" id="KW-0406">Ion transport</keyword>